<dbReference type="InterPro" id="IPR000372">
    <property type="entry name" value="LRRNT"/>
</dbReference>
<evidence type="ECO:0000256" key="1">
    <source>
        <dbReference type="ARBA" id="ARBA00022614"/>
    </source>
</evidence>
<organism evidence="6 7">
    <name type="scientific">Pleurodeles waltl</name>
    <name type="common">Iberian ribbed newt</name>
    <dbReference type="NCBI Taxonomy" id="8319"/>
    <lineage>
        <taxon>Eukaryota</taxon>
        <taxon>Metazoa</taxon>
        <taxon>Chordata</taxon>
        <taxon>Craniata</taxon>
        <taxon>Vertebrata</taxon>
        <taxon>Euteleostomi</taxon>
        <taxon>Amphibia</taxon>
        <taxon>Batrachia</taxon>
        <taxon>Caudata</taxon>
        <taxon>Salamandroidea</taxon>
        <taxon>Salamandridae</taxon>
        <taxon>Pleurodelinae</taxon>
        <taxon>Pleurodeles</taxon>
    </lineage>
</organism>
<evidence type="ECO:0000256" key="2">
    <source>
        <dbReference type="ARBA" id="ARBA00022729"/>
    </source>
</evidence>
<evidence type="ECO:0000313" key="6">
    <source>
        <dbReference type="EMBL" id="KAJ1138011.1"/>
    </source>
</evidence>
<keyword evidence="2" id="KW-0732">Signal</keyword>
<proteinExistence type="predicted"/>
<dbReference type="Gene3D" id="3.80.10.10">
    <property type="entry name" value="Ribonuclease Inhibitor"/>
    <property type="match status" value="3"/>
</dbReference>
<evidence type="ECO:0000256" key="3">
    <source>
        <dbReference type="ARBA" id="ARBA00022737"/>
    </source>
</evidence>
<dbReference type="GO" id="GO:0005615">
    <property type="term" value="C:extracellular space"/>
    <property type="evidence" value="ECO:0007669"/>
    <property type="project" value="TreeGrafter"/>
</dbReference>
<keyword evidence="4" id="KW-0325">Glycoprotein</keyword>
<dbReference type="AlphaFoldDB" id="A0AAV7QES2"/>
<dbReference type="SMART" id="SM00013">
    <property type="entry name" value="LRRNT"/>
    <property type="match status" value="1"/>
</dbReference>
<dbReference type="Pfam" id="PF13855">
    <property type="entry name" value="LRR_8"/>
    <property type="match status" value="3"/>
</dbReference>
<dbReference type="InterPro" id="IPR003591">
    <property type="entry name" value="Leu-rich_rpt_typical-subtyp"/>
</dbReference>
<keyword evidence="7" id="KW-1185">Reference proteome</keyword>
<dbReference type="Proteomes" id="UP001066276">
    <property type="component" value="Chromosome 6"/>
</dbReference>
<evidence type="ECO:0000313" key="7">
    <source>
        <dbReference type="Proteomes" id="UP001066276"/>
    </source>
</evidence>
<dbReference type="InterPro" id="IPR050333">
    <property type="entry name" value="SLRP"/>
</dbReference>
<evidence type="ECO:0000256" key="4">
    <source>
        <dbReference type="ARBA" id="ARBA00023180"/>
    </source>
</evidence>
<dbReference type="EMBL" id="JANPWB010000010">
    <property type="protein sequence ID" value="KAJ1138011.1"/>
    <property type="molecule type" value="Genomic_DNA"/>
</dbReference>
<protein>
    <recommendedName>
        <fullName evidence="5">LRRNT domain-containing protein</fullName>
    </recommendedName>
</protein>
<dbReference type="SMART" id="SM00369">
    <property type="entry name" value="LRR_TYP"/>
    <property type="match status" value="9"/>
</dbReference>
<dbReference type="PANTHER" id="PTHR45712:SF17">
    <property type="entry name" value="LUMICAN-LIKE"/>
    <property type="match status" value="1"/>
</dbReference>
<keyword evidence="3" id="KW-0677">Repeat</keyword>
<dbReference type="PANTHER" id="PTHR45712">
    <property type="entry name" value="AGAP008170-PA"/>
    <property type="match status" value="1"/>
</dbReference>
<name>A0AAV7QES2_PLEWA</name>
<dbReference type="InterPro" id="IPR001611">
    <property type="entry name" value="Leu-rich_rpt"/>
</dbReference>
<accession>A0AAV7QES2</accession>
<evidence type="ECO:0000259" key="5">
    <source>
        <dbReference type="SMART" id="SM00013"/>
    </source>
</evidence>
<gene>
    <name evidence="6" type="ORF">NDU88_004402</name>
</gene>
<dbReference type="InterPro" id="IPR032675">
    <property type="entry name" value="LRR_dom_sf"/>
</dbReference>
<comment type="caution">
    <text evidence="6">The sequence shown here is derived from an EMBL/GenBank/DDBJ whole genome shotgun (WGS) entry which is preliminary data.</text>
</comment>
<dbReference type="SUPFAM" id="SSF52058">
    <property type="entry name" value="L domain-like"/>
    <property type="match status" value="1"/>
</dbReference>
<keyword evidence="1" id="KW-0433">Leucine-rich repeat</keyword>
<reference evidence="6" key="1">
    <citation type="journal article" date="2022" name="bioRxiv">
        <title>Sequencing and chromosome-scale assembly of the giantPleurodeles waltlgenome.</title>
        <authorList>
            <person name="Brown T."/>
            <person name="Elewa A."/>
            <person name="Iarovenko S."/>
            <person name="Subramanian E."/>
            <person name="Araus A.J."/>
            <person name="Petzold A."/>
            <person name="Susuki M."/>
            <person name="Suzuki K.-i.T."/>
            <person name="Hayashi T."/>
            <person name="Toyoda A."/>
            <person name="Oliveira C."/>
            <person name="Osipova E."/>
            <person name="Leigh N.D."/>
            <person name="Simon A."/>
            <person name="Yun M.H."/>
        </authorList>
    </citation>
    <scope>NUCLEOTIDE SEQUENCE</scope>
    <source>
        <strain evidence="6">20211129_DDA</strain>
        <tissue evidence="6">Liver</tissue>
    </source>
</reference>
<feature type="domain" description="LRRNT" evidence="5">
    <location>
        <begin position="46"/>
        <end position="81"/>
    </location>
</feature>
<sequence length="349" mass="39212">MVDAVGYEYDFAGIPVMADRSAREPTIFSFRGKGYSSPRGLSGGDSCPLHCDCPFQWPGTVYCDHGGHNTTPSGLPAHTHYLYLQGNRLKGLRRADFTNATELRWLVLDRNQITNELLETGVLASFTGLQKLLMNRNNLTSVPGPLPSGLHQLRLAYNQISEVPSDSLRGLVNLTLLLLQGNLLKTLGDGAMRDLKSLNLLDLSQNRFHEFPRRIPPSVQQLYLSNNSLSDLPADPFASFKDLRYLRLSHNNLSDETVPVAAYNLSSLVELDLAYNRFLGVPWVPQSLQYLYLEGNLIQAFNISSFCRMMSPVHFSRLRLLRLDGNKLRASDLPPNWMHCLRLVGHVYI</sequence>